<dbReference type="Proteomes" id="UP000198875">
    <property type="component" value="Unassembled WGS sequence"/>
</dbReference>
<evidence type="ECO:0000313" key="2">
    <source>
        <dbReference type="Proteomes" id="UP000198875"/>
    </source>
</evidence>
<dbReference type="AlphaFoldDB" id="A0A0U0WBH6"/>
<gene>
    <name evidence="1" type="ORF">BN971_03237</name>
</gene>
<protein>
    <submittedName>
        <fullName evidence="1">Uncharacterized protein</fullName>
    </submittedName>
</protein>
<sequence>MAAVSNSVRDNEIKLVDAVGRTVLSFVQRAYCDDGVWTSDEWGVAVKPRSRKALAHERRQPTDTPAHYLKQLSDGRAVLELPGLTLRWERVTPVLDKLIEHGVPTLTIDGLRDCVR</sequence>
<dbReference type="EMBL" id="CSTD01000003">
    <property type="protein sequence ID" value="CPR11944.1"/>
    <property type="molecule type" value="Genomic_DNA"/>
</dbReference>
<organism evidence="1 2">
    <name type="scientific">Mycobacterium bohemicum DSM 44277</name>
    <dbReference type="NCBI Taxonomy" id="1236609"/>
    <lineage>
        <taxon>Bacteria</taxon>
        <taxon>Bacillati</taxon>
        <taxon>Actinomycetota</taxon>
        <taxon>Actinomycetes</taxon>
        <taxon>Mycobacteriales</taxon>
        <taxon>Mycobacteriaceae</taxon>
        <taxon>Mycobacterium</taxon>
    </lineage>
</organism>
<reference evidence="1 2" key="1">
    <citation type="submission" date="2015-03" db="EMBL/GenBank/DDBJ databases">
        <authorList>
            <person name="Murphy D."/>
        </authorList>
    </citation>
    <scope>NUCLEOTIDE SEQUENCE [LARGE SCALE GENOMIC DNA]</scope>
    <source>
        <strain evidence="1 2">DSM 44277</strain>
    </source>
</reference>
<accession>A0A0U0WBH6</accession>
<evidence type="ECO:0000313" key="1">
    <source>
        <dbReference type="EMBL" id="CPR11944.1"/>
    </source>
</evidence>
<name>A0A0U0WBH6_MYCBE</name>
<proteinExistence type="predicted"/>